<keyword evidence="2" id="KW-1185">Reference proteome</keyword>
<sequence>MEVYPMDAEKKIKGIKLKKYRTSHVSEEDDSPPRSICSLKNRENIKEIEEKEECFILEFDPYDSLDYDDVKLFVSKNVEDDDLYVIGEKGQVVDNPSLLFIGSTYVCFNVLTFVCNRWPVEIIRIQGTLV</sequence>
<reference evidence="2" key="1">
    <citation type="submission" date="2024-07" db="EMBL/GenBank/DDBJ databases">
        <title>Two chromosome-level genome assemblies of Korean endemic species Abeliophyllum distichum and Forsythia ovata (Oleaceae).</title>
        <authorList>
            <person name="Jang H."/>
        </authorList>
    </citation>
    <scope>NUCLEOTIDE SEQUENCE [LARGE SCALE GENOMIC DNA]</scope>
</reference>
<dbReference type="AlphaFoldDB" id="A0ABD1VPZ4"/>
<dbReference type="EMBL" id="JBFOLJ010000005">
    <property type="protein sequence ID" value="KAL2538698.1"/>
    <property type="molecule type" value="Genomic_DNA"/>
</dbReference>
<accession>A0ABD1VPZ4</accession>
<comment type="caution">
    <text evidence="1">The sequence shown here is derived from an EMBL/GenBank/DDBJ whole genome shotgun (WGS) entry which is preliminary data.</text>
</comment>
<protein>
    <submittedName>
        <fullName evidence="1">Uncharacterized protein</fullName>
    </submittedName>
</protein>
<evidence type="ECO:0000313" key="2">
    <source>
        <dbReference type="Proteomes" id="UP001604277"/>
    </source>
</evidence>
<organism evidence="1 2">
    <name type="scientific">Forsythia ovata</name>
    <dbReference type="NCBI Taxonomy" id="205694"/>
    <lineage>
        <taxon>Eukaryota</taxon>
        <taxon>Viridiplantae</taxon>
        <taxon>Streptophyta</taxon>
        <taxon>Embryophyta</taxon>
        <taxon>Tracheophyta</taxon>
        <taxon>Spermatophyta</taxon>
        <taxon>Magnoliopsida</taxon>
        <taxon>eudicotyledons</taxon>
        <taxon>Gunneridae</taxon>
        <taxon>Pentapetalae</taxon>
        <taxon>asterids</taxon>
        <taxon>lamiids</taxon>
        <taxon>Lamiales</taxon>
        <taxon>Oleaceae</taxon>
        <taxon>Forsythieae</taxon>
        <taxon>Forsythia</taxon>
    </lineage>
</organism>
<proteinExistence type="predicted"/>
<gene>
    <name evidence="1" type="ORF">Fot_20089</name>
</gene>
<name>A0ABD1VPZ4_9LAMI</name>
<evidence type="ECO:0000313" key="1">
    <source>
        <dbReference type="EMBL" id="KAL2538698.1"/>
    </source>
</evidence>
<dbReference type="Proteomes" id="UP001604277">
    <property type="component" value="Unassembled WGS sequence"/>
</dbReference>